<gene>
    <name evidence="3" type="ORF">GCM10010361_40390</name>
</gene>
<accession>A0ABN1ABA5</accession>
<sequence length="260" mass="26637">MNTDRNTPVAAAFTAIVTGAGSVRGIGRATAHALAADGYHIAVLDLDKDAAEHAAEEVARAHGVQASGIAADVTDPDAVEAAMATVEAALPPVGVLVNNAGITSPTRFLDVSAEEWDRIFDVNVRGSFLVTRRVAPGMAERGFGRIIHLSSVSAERGGGVFGGVAYSAAKAALLGFSRALARELGPSGVTVNSVAPGLIDTDITAGKLDPVRKADMVEDIPMRRAGSVTDVADVIAFLARPASGYLTGVTYDINGGSHIH</sequence>
<dbReference type="NCBIfam" id="NF009466">
    <property type="entry name" value="PRK12826.1-2"/>
    <property type="match status" value="1"/>
</dbReference>
<evidence type="ECO:0000259" key="2">
    <source>
        <dbReference type="SMART" id="SM00822"/>
    </source>
</evidence>
<evidence type="ECO:0000256" key="1">
    <source>
        <dbReference type="ARBA" id="ARBA00006484"/>
    </source>
</evidence>
<dbReference type="SMART" id="SM00822">
    <property type="entry name" value="PKS_KR"/>
    <property type="match status" value="1"/>
</dbReference>
<protein>
    <submittedName>
        <fullName evidence="3">Glucose 1-dehydrogenase</fullName>
    </submittedName>
</protein>
<dbReference type="PROSITE" id="PS00061">
    <property type="entry name" value="ADH_SHORT"/>
    <property type="match status" value="1"/>
</dbReference>
<dbReference type="Gene3D" id="3.40.50.720">
    <property type="entry name" value="NAD(P)-binding Rossmann-like Domain"/>
    <property type="match status" value="1"/>
</dbReference>
<dbReference type="PRINTS" id="PR00080">
    <property type="entry name" value="SDRFAMILY"/>
</dbReference>
<dbReference type="EMBL" id="BAAABY010000029">
    <property type="protein sequence ID" value="GAA0472143.1"/>
    <property type="molecule type" value="Genomic_DNA"/>
</dbReference>
<dbReference type="InterPro" id="IPR057326">
    <property type="entry name" value="KR_dom"/>
</dbReference>
<dbReference type="PRINTS" id="PR00081">
    <property type="entry name" value="GDHRDH"/>
</dbReference>
<name>A0ABN1ABA5_9ACTN</name>
<evidence type="ECO:0000313" key="4">
    <source>
        <dbReference type="Proteomes" id="UP001500909"/>
    </source>
</evidence>
<feature type="domain" description="Ketoreductase" evidence="2">
    <location>
        <begin position="15"/>
        <end position="197"/>
    </location>
</feature>
<comment type="similarity">
    <text evidence="1">Belongs to the short-chain dehydrogenases/reductases (SDR) family.</text>
</comment>
<dbReference type="InterPro" id="IPR036291">
    <property type="entry name" value="NAD(P)-bd_dom_sf"/>
</dbReference>
<dbReference type="PANTHER" id="PTHR42879">
    <property type="entry name" value="3-OXOACYL-(ACYL-CARRIER-PROTEIN) REDUCTASE"/>
    <property type="match status" value="1"/>
</dbReference>
<dbReference type="Proteomes" id="UP001500909">
    <property type="component" value="Unassembled WGS sequence"/>
</dbReference>
<dbReference type="PANTHER" id="PTHR42879:SF2">
    <property type="entry name" value="3-OXOACYL-[ACYL-CARRIER-PROTEIN] REDUCTASE FABG"/>
    <property type="match status" value="1"/>
</dbReference>
<dbReference type="SUPFAM" id="SSF51735">
    <property type="entry name" value="NAD(P)-binding Rossmann-fold domains"/>
    <property type="match status" value="1"/>
</dbReference>
<keyword evidence="4" id="KW-1185">Reference proteome</keyword>
<organism evidence="3 4">
    <name type="scientific">Streptomyces olivaceiscleroticus</name>
    <dbReference type="NCBI Taxonomy" id="68245"/>
    <lineage>
        <taxon>Bacteria</taxon>
        <taxon>Bacillati</taxon>
        <taxon>Actinomycetota</taxon>
        <taxon>Actinomycetes</taxon>
        <taxon>Kitasatosporales</taxon>
        <taxon>Streptomycetaceae</taxon>
        <taxon>Streptomyces</taxon>
    </lineage>
</organism>
<reference evidence="3 4" key="1">
    <citation type="journal article" date="2019" name="Int. J. Syst. Evol. Microbiol.">
        <title>The Global Catalogue of Microorganisms (GCM) 10K type strain sequencing project: providing services to taxonomists for standard genome sequencing and annotation.</title>
        <authorList>
            <consortium name="The Broad Institute Genomics Platform"/>
            <consortium name="The Broad Institute Genome Sequencing Center for Infectious Disease"/>
            <person name="Wu L."/>
            <person name="Ma J."/>
        </authorList>
    </citation>
    <scope>NUCLEOTIDE SEQUENCE [LARGE SCALE GENOMIC DNA]</scope>
    <source>
        <strain evidence="3 4">JCM 4805</strain>
    </source>
</reference>
<dbReference type="InterPro" id="IPR002347">
    <property type="entry name" value="SDR_fam"/>
</dbReference>
<evidence type="ECO:0000313" key="3">
    <source>
        <dbReference type="EMBL" id="GAA0472143.1"/>
    </source>
</evidence>
<dbReference type="Pfam" id="PF13561">
    <property type="entry name" value="adh_short_C2"/>
    <property type="match status" value="1"/>
</dbReference>
<dbReference type="InterPro" id="IPR050259">
    <property type="entry name" value="SDR"/>
</dbReference>
<dbReference type="RefSeq" id="WP_346096433.1">
    <property type="nucleotide sequence ID" value="NZ_BAAABY010000029.1"/>
</dbReference>
<dbReference type="InterPro" id="IPR020904">
    <property type="entry name" value="Sc_DH/Rdtase_CS"/>
</dbReference>
<proteinExistence type="inferred from homology"/>
<comment type="caution">
    <text evidence="3">The sequence shown here is derived from an EMBL/GenBank/DDBJ whole genome shotgun (WGS) entry which is preliminary data.</text>
</comment>